<protein>
    <recommendedName>
        <fullName evidence="4">Aminotransferase class I/classII large domain-containing protein</fullName>
    </recommendedName>
</protein>
<evidence type="ECO:0000256" key="1">
    <source>
        <dbReference type="ARBA" id="ARBA00001933"/>
    </source>
</evidence>
<dbReference type="GO" id="GO:0008483">
    <property type="term" value="F:transaminase activity"/>
    <property type="evidence" value="ECO:0007669"/>
    <property type="project" value="UniProtKB-KW"/>
</dbReference>
<sequence length="205" mass="22385">VVEFARQHDLAVCHDGPYSEVAFDGYQPVSFMQADGAKEVGVEFHSLSKTYNMTGWRIGMVVGNAAMVDALKRVKSNLDSGIPQAIQYAAIEALTGSQDCIQEHNAIYQRRPDLVVDVLNNIGLKAQPPKAGLYIWAKVPEGYTSVDFATDLLERVGVVVTPGVGYGKYGEGYIRLSLTIPDAGVVKGLSRLSAWRDTRRRLKPG</sequence>
<dbReference type="SUPFAM" id="SSF53383">
    <property type="entry name" value="PLP-dependent transferases"/>
    <property type="match status" value="1"/>
</dbReference>
<evidence type="ECO:0000313" key="5">
    <source>
        <dbReference type="EMBL" id="GAH86758.1"/>
    </source>
</evidence>
<dbReference type="Gene3D" id="3.40.640.10">
    <property type="entry name" value="Type I PLP-dependent aspartate aminotransferase-like (Major domain)"/>
    <property type="match status" value="1"/>
</dbReference>
<evidence type="ECO:0000259" key="4">
    <source>
        <dbReference type="Pfam" id="PF00155"/>
    </source>
</evidence>
<dbReference type="PROSITE" id="PS00105">
    <property type="entry name" value="AA_TRANSFER_CLASS_1"/>
    <property type="match status" value="1"/>
</dbReference>
<organism evidence="5">
    <name type="scientific">marine sediment metagenome</name>
    <dbReference type="NCBI Taxonomy" id="412755"/>
    <lineage>
        <taxon>unclassified sequences</taxon>
        <taxon>metagenomes</taxon>
        <taxon>ecological metagenomes</taxon>
    </lineage>
</organism>
<feature type="non-terminal residue" evidence="5">
    <location>
        <position position="1"/>
    </location>
</feature>
<feature type="non-terminal residue" evidence="5">
    <location>
        <position position="205"/>
    </location>
</feature>
<feature type="domain" description="Aminotransferase class I/classII large" evidence="4">
    <location>
        <begin position="1"/>
        <end position="191"/>
    </location>
</feature>
<dbReference type="InterPro" id="IPR015424">
    <property type="entry name" value="PyrdxlP-dep_Trfase"/>
</dbReference>
<dbReference type="PANTHER" id="PTHR42832">
    <property type="entry name" value="AMINO ACID AMINOTRANSFERASE"/>
    <property type="match status" value="1"/>
</dbReference>
<dbReference type="AlphaFoldDB" id="X1KXQ8"/>
<comment type="caution">
    <text evidence="5">The sequence shown here is derived from an EMBL/GenBank/DDBJ whole genome shotgun (WGS) entry which is preliminary data.</text>
</comment>
<evidence type="ECO:0000256" key="2">
    <source>
        <dbReference type="ARBA" id="ARBA00022576"/>
    </source>
</evidence>
<dbReference type="InterPro" id="IPR004839">
    <property type="entry name" value="Aminotransferase_I/II_large"/>
</dbReference>
<keyword evidence="3" id="KW-0808">Transferase</keyword>
<evidence type="ECO:0000256" key="3">
    <source>
        <dbReference type="ARBA" id="ARBA00022679"/>
    </source>
</evidence>
<keyword evidence="2" id="KW-0032">Aminotransferase</keyword>
<dbReference type="CDD" id="cd00609">
    <property type="entry name" value="AAT_like"/>
    <property type="match status" value="1"/>
</dbReference>
<dbReference type="PANTHER" id="PTHR42832:SF3">
    <property type="entry name" value="L-GLUTAMINE--4-(METHYLSULFANYL)-2-OXOBUTANOATE AMINOTRANSFERASE"/>
    <property type="match status" value="1"/>
</dbReference>
<accession>X1KXQ8</accession>
<proteinExistence type="predicted"/>
<dbReference type="Gene3D" id="3.90.1150.10">
    <property type="entry name" value="Aspartate Aminotransferase, domain 1"/>
    <property type="match status" value="1"/>
</dbReference>
<dbReference type="InterPro" id="IPR015422">
    <property type="entry name" value="PyrdxlP-dep_Trfase_small"/>
</dbReference>
<name>X1KXQ8_9ZZZZ</name>
<gene>
    <name evidence="5" type="ORF">S03H2_65438</name>
</gene>
<dbReference type="EMBL" id="BARU01042608">
    <property type="protein sequence ID" value="GAH86758.1"/>
    <property type="molecule type" value="Genomic_DNA"/>
</dbReference>
<dbReference type="Pfam" id="PF00155">
    <property type="entry name" value="Aminotran_1_2"/>
    <property type="match status" value="1"/>
</dbReference>
<comment type="cofactor">
    <cofactor evidence="1">
        <name>pyridoxal 5'-phosphate</name>
        <dbReference type="ChEBI" id="CHEBI:597326"/>
    </cofactor>
</comment>
<dbReference type="InterPro" id="IPR004838">
    <property type="entry name" value="NHTrfase_class1_PyrdxlP-BS"/>
</dbReference>
<dbReference type="GO" id="GO:0030170">
    <property type="term" value="F:pyridoxal phosphate binding"/>
    <property type="evidence" value="ECO:0007669"/>
    <property type="project" value="InterPro"/>
</dbReference>
<reference evidence="5" key="1">
    <citation type="journal article" date="2014" name="Front. Microbiol.">
        <title>High frequency of phylogenetically diverse reductive dehalogenase-homologous genes in deep subseafloor sedimentary metagenomes.</title>
        <authorList>
            <person name="Kawai M."/>
            <person name="Futagami T."/>
            <person name="Toyoda A."/>
            <person name="Takaki Y."/>
            <person name="Nishi S."/>
            <person name="Hori S."/>
            <person name="Arai W."/>
            <person name="Tsubouchi T."/>
            <person name="Morono Y."/>
            <person name="Uchiyama I."/>
            <person name="Ito T."/>
            <person name="Fujiyama A."/>
            <person name="Inagaki F."/>
            <person name="Takami H."/>
        </authorList>
    </citation>
    <scope>NUCLEOTIDE SEQUENCE</scope>
    <source>
        <strain evidence="5">Expedition CK06-06</strain>
    </source>
</reference>
<dbReference type="InterPro" id="IPR050881">
    <property type="entry name" value="LL-DAP_aminotransferase"/>
</dbReference>
<dbReference type="InterPro" id="IPR015421">
    <property type="entry name" value="PyrdxlP-dep_Trfase_major"/>
</dbReference>